<dbReference type="Gene3D" id="3.40.309.10">
    <property type="entry name" value="Aldehyde Dehydrogenase, Chain A, domain 2"/>
    <property type="match status" value="1"/>
</dbReference>
<accession>A0A3B1C8R0</accession>
<dbReference type="EMBL" id="UOGF01000016">
    <property type="protein sequence ID" value="VAX26579.1"/>
    <property type="molecule type" value="Genomic_DNA"/>
</dbReference>
<evidence type="ECO:0000256" key="1">
    <source>
        <dbReference type="ARBA" id="ARBA00023002"/>
    </source>
</evidence>
<dbReference type="GO" id="GO:0004029">
    <property type="term" value="F:aldehyde dehydrogenase (NAD+) activity"/>
    <property type="evidence" value="ECO:0007669"/>
    <property type="project" value="UniProtKB-EC"/>
</dbReference>
<dbReference type="CDD" id="cd07102">
    <property type="entry name" value="ALDH_EDX86601"/>
    <property type="match status" value="1"/>
</dbReference>
<feature type="domain" description="Aldehyde dehydrogenase" evidence="2">
    <location>
        <begin position="2"/>
        <end position="397"/>
    </location>
</feature>
<dbReference type="Pfam" id="PF00171">
    <property type="entry name" value="Aldedh"/>
    <property type="match status" value="1"/>
</dbReference>
<evidence type="ECO:0000313" key="3">
    <source>
        <dbReference type="EMBL" id="VAX26579.1"/>
    </source>
</evidence>
<evidence type="ECO:0000259" key="2">
    <source>
        <dbReference type="Pfam" id="PF00171"/>
    </source>
</evidence>
<dbReference type="Gene3D" id="3.40.605.10">
    <property type="entry name" value="Aldehyde Dehydrogenase, Chain A, domain 1"/>
    <property type="match status" value="1"/>
</dbReference>
<reference evidence="3" key="1">
    <citation type="submission" date="2018-06" db="EMBL/GenBank/DDBJ databases">
        <authorList>
            <person name="Zhirakovskaya E."/>
        </authorList>
    </citation>
    <scope>NUCLEOTIDE SEQUENCE</scope>
</reference>
<dbReference type="InterPro" id="IPR016161">
    <property type="entry name" value="Ald_DH/histidinol_DH"/>
</dbReference>
<dbReference type="InterPro" id="IPR016163">
    <property type="entry name" value="Ald_DH_C"/>
</dbReference>
<dbReference type="InterPro" id="IPR029510">
    <property type="entry name" value="Ald_DH_CS_GLU"/>
</dbReference>
<dbReference type="SUPFAM" id="SSF53720">
    <property type="entry name" value="ALDH-like"/>
    <property type="match status" value="1"/>
</dbReference>
<dbReference type="EC" id="1.2.1.3" evidence="3"/>
<dbReference type="PROSITE" id="PS00070">
    <property type="entry name" value="ALDEHYDE_DEHYDR_CYS"/>
    <property type="match status" value="1"/>
</dbReference>
<dbReference type="FunFam" id="3.40.309.10:FF:000009">
    <property type="entry name" value="Aldehyde dehydrogenase A"/>
    <property type="match status" value="1"/>
</dbReference>
<name>A0A3B1C8R0_9ZZZZ</name>
<dbReference type="PANTHER" id="PTHR11699">
    <property type="entry name" value="ALDEHYDE DEHYDROGENASE-RELATED"/>
    <property type="match status" value="1"/>
</dbReference>
<organism evidence="3">
    <name type="scientific">hydrothermal vent metagenome</name>
    <dbReference type="NCBI Taxonomy" id="652676"/>
    <lineage>
        <taxon>unclassified sequences</taxon>
        <taxon>metagenomes</taxon>
        <taxon>ecological metagenomes</taxon>
    </lineage>
</organism>
<dbReference type="InterPro" id="IPR015590">
    <property type="entry name" value="Aldehyde_DH_dom"/>
</dbReference>
<protein>
    <submittedName>
        <fullName evidence="3">Aldehyde dehydrogenase</fullName>
        <ecNumber evidence="3">1.2.1.3</ecNumber>
    </submittedName>
</protein>
<keyword evidence="1 3" id="KW-0560">Oxidoreductase</keyword>
<dbReference type="PROSITE" id="PS00687">
    <property type="entry name" value="ALDEHYDE_DEHYDR_GLU"/>
    <property type="match status" value="1"/>
</dbReference>
<gene>
    <name evidence="3" type="ORF">MNBD_NITROSPIRAE01-929</name>
</gene>
<proteinExistence type="predicted"/>
<dbReference type="InterPro" id="IPR016160">
    <property type="entry name" value="Ald_DH_CS_CYS"/>
</dbReference>
<sequence>MVAHRDVFAEELTWQMGRPIQYTPGEIDGLATRGRYMIDIAQKALTNIVLPEEAGLSRFIRREALGVVFVIAPWNYPYLTAVNAIIPALMAGNVVILKHAPQTLLCAERFQEAFKSTGLPEGVFQYLHLSDEDCSAVIKSPEIDFVSFTGSLATGRLIEKSAAGLVKGLALELGGKDPAYVCEDAVLEDSVAQLVDGAYFNSGQSCCAVERIYVADSLYAAFVEAFVAEVKKYRLGNPLKKETTLGPLFNTQAAERVRGQISEAIRAGATACIKPTHFKMNKDGSPYLAPQVLIDVDHAMTVMQEETFGPVVTIMKVANDDDAIARMNDSPYGLTASIWTVDETRAVALGNEIQTGTVFMNRCDNLDPALAWVGVKHSGRGCALSELGYAQLTRPKSFYLKASP</sequence>
<dbReference type="InterPro" id="IPR016162">
    <property type="entry name" value="Ald_DH_N"/>
</dbReference>
<dbReference type="AlphaFoldDB" id="A0A3B1C8R0"/>